<feature type="transmembrane region" description="Helical" evidence="1">
    <location>
        <begin position="33"/>
        <end position="51"/>
    </location>
</feature>
<dbReference type="STRING" id="1798664.A3C93_03095"/>
<sequence>MEQDKKLAFCEMWGSLFWFLADACWLFEWKIPLLVFALPAIALNLFVFRFIQKTWANICVTASMNAWVFMNILWAWGDLDASPQFIVWAKAFCVFGLLCLLFSPAKGYADAGNALGRYFRRFRIR</sequence>
<keyword evidence="1" id="KW-1133">Transmembrane helix</keyword>
<comment type="caution">
    <text evidence="2">The sequence shown here is derived from an EMBL/GenBank/DDBJ whole genome shotgun (WGS) entry which is preliminary data.</text>
</comment>
<feature type="transmembrane region" description="Helical" evidence="1">
    <location>
        <begin position="83"/>
        <end position="102"/>
    </location>
</feature>
<dbReference type="AlphaFoldDB" id="A0A1G2DAK3"/>
<reference evidence="2 3" key="1">
    <citation type="journal article" date="2016" name="Nat. Commun.">
        <title>Thousands of microbial genomes shed light on interconnected biogeochemical processes in an aquifer system.</title>
        <authorList>
            <person name="Anantharaman K."/>
            <person name="Brown C.T."/>
            <person name="Hug L.A."/>
            <person name="Sharon I."/>
            <person name="Castelle C.J."/>
            <person name="Probst A.J."/>
            <person name="Thomas B.C."/>
            <person name="Singh A."/>
            <person name="Wilkins M.J."/>
            <person name="Karaoz U."/>
            <person name="Brodie E.L."/>
            <person name="Williams K.H."/>
            <person name="Hubbard S.S."/>
            <person name="Banfield J.F."/>
        </authorList>
    </citation>
    <scope>NUCLEOTIDE SEQUENCE [LARGE SCALE GENOMIC DNA]</scope>
</reference>
<organism evidence="2 3">
    <name type="scientific">Candidatus Lloydbacteria bacterium RIFCSPHIGHO2_02_FULL_54_17</name>
    <dbReference type="NCBI Taxonomy" id="1798664"/>
    <lineage>
        <taxon>Bacteria</taxon>
        <taxon>Candidatus Lloydiibacteriota</taxon>
    </lineage>
</organism>
<protein>
    <submittedName>
        <fullName evidence="2">Uncharacterized protein</fullName>
    </submittedName>
</protein>
<accession>A0A1G2DAK3</accession>
<name>A0A1G2DAK3_9BACT</name>
<gene>
    <name evidence="2" type="ORF">A3C93_03095</name>
</gene>
<keyword evidence="1" id="KW-0472">Membrane</keyword>
<evidence type="ECO:0000256" key="1">
    <source>
        <dbReference type="SAM" id="Phobius"/>
    </source>
</evidence>
<dbReference type="EMBL" id="MHLO01000049">
    <property type="protein sequence ID" value="OGZ10655.1"/>
    <property type="molecule type" value="Genomic_DNA"/>
</dbReference>
<keyword evidence="1" id="KW-0812">Transmembrane</keyword>
<evidence type="ECO:0000313" key="3">
    <source>
        <dbReference type="Proteomes" id="UP000178636"/>
    </source>
</evidence>
<evidence type="ECO:0000313" key="2">
    <source>
        <dbReference type="EMBL" id="OGZ10655.1"/>
    </source>
</evidence>
<feature type="transmembrane region" description="Helical" evidence="1">
    <location>
        <begin position="58"/>
        <end position="77"/>
    </location>
</feature>
<dbReference type="Proteomes" id="UP000178636">
    <property type="component" value="Unassembled WGS sequence"/>
</dbReference>
<proteinExistence type="predicted"/>